<organism evidence="1 2">
    <name type="scientific">Scleropages formosus</name>
    <name type="common">Asian bonytongue</name>
    <name type="synonym">Osteoglossum formosum</name>
    <dbReference type="NCBI Taxonomy" id="113540"/>
    <lineage>
        <taxon>Eukaryota</taxon>
        <taxon>Metazoa</taxon>
        <taxon>Chordata</taxon>
        <taxon>Craniata</taxon>
        <taxon>Vertebrata</taxon>
        <taxon>Euteleostomi</taxon>
        <taxon>Actinopterygii</taxon>
        <taxon>Neopterygii</taxon>
        <taxon>Teleostei</taxon>
        <taxon>Osteoglossocephala</taxon>
        <taxon>Osteoglossomorpha</taxon>
        <taxon>Osteoglossiformes</taxon>
        <taxon>Osteoglossidae</taxon>
        <taxon>Scleropages</taxon>
    </lineage>
</organism>
<gene>
    <name evidence="1" type="ORF">Z043_122188</name>
</gene>
<accession>A0A0P7WF96</accession>
<reference evidence="1 2" key="1">
    <citation type="submission" date="2015-08" db="EMBL/GenBank/DDBJ databases">
        <title>The genome of the Asian arowana (Scleropages formosus).</title>
        <authorList>
            <person name="Tan M.H."/>
            <person name="Gan H.M."/>
            <person name="Croft L.J."/>
            <person name="Austin C.M."/>
        </authorList>
    </citation>
    <scope>NUCLEOTIDE SEQUENCE [LARGE SCALE GENOMIC DNA]</scope>
    <source>
        <strain evidence="1">Aro1</strain>
    </source>
</reference>
<dbReference type="PANTHER" id="PTHR44809:SF1">
    <property type="entry name" value="PROTEIN O-MANNOSYL-TRANSFERASE TMTC1"/>
    <property type="match status" value="1"/>
</dbReference>
<dbReference type="InterPro" id="IPR052943">
    <property type="entry name" value="TMTC_O-mannosyl-trnsfr"/>
</dbReference>
<dbReference type="Proteomes" id="UP000034805">
    <property type="component" value="Unassembled WGS sequence"/>
</dbReference>
<dbReference type="PANTHER" id="PTHR44809">
    <property type="match status" value="1"/>
</dbReference>
<dbReference type="GO" id="GO:0000030">
    <property type="term" value="F:mannosyltransferase activity"/>
    <property type="evidence" value="ECO:0007669"/>
    <property type="project" value="TreeGrafter"/>
</dbReference>
<comment type="caution">
    <text evidence="1">The sequence shown here is derived from an EMBL/GenBank/DDBJ whole genome shotgun (WGS) entry which is preliminary data.</text>
</comment>
<name>A0A0P7WF96_SCLFO</name>
<protein>
    <submittedName>
        <fullName evidence="1">Uncharacterized protein</fullName>
    </submittedName>
</protein>
<sequence length="151" mass="15825">MMSAINSSPHSRGRTRQGVAPGIYVAPKDAPGSASRLPTGKWHVYYCGAALRLCSDELGLGRASSRSVGSSCPGDGFPPTVSSCSLVLSLLLGSCAMLVKETGVTVFGVCVVYDALVLCRRPLLTYMEGTTLTLEELSRAGRHTAPTHPAK</sequence>
<evidence type="ECO:0000313" key="2">
    <source>
        <dbReference type="Proteomes" id="UP000034805"/>
    </source>
</evidence>
<evidence type="ECO:0000313" key="1">
    <source>
        <dbReference type="EMBL" id="KPP59853.1"/>
    </source>
</evidence>
<dbReference type="EMBL" id="JARO02011500">
    <property type="protein sequence ID" value="KPP59853.1"/>
    <property type="molecule type" value="Genomic_DNA"/>
</dbReference>
<dbReference type="AlphaFoldDB" id="A0A0P7WF96"/>
<dbReference type="GO" id="GO:0035269">
    <property type="term" value="P:protein O-linked glycosylation via mannose"/>
    <property type="evidence" value="ECO:0007669"/>
    <property type="project" value="TreeGrafter"/>
</dbReference>
<proteinExistence type="predicted"/>